<dbReference type="InterPro" id="IPR044861">
    <property type="entry name" value="IPNS-like_FE2OG_OXY"/>
</dbReference>
<evidence type="ECO:0000256" key="1">
    <source>
        <dbReference type="RuleBase" id="RU003682"/>
    </source>
</evidence>
<accession>A0A0A0RX46</accession>
<dbReference type="PANTHER" id="PTHR47990">
    <property type="entry name" value="2-OXOGLUTARATE (2OG) AND FE(II)-DEPENDENT OXYGENASE SUPERFAMILY PROTEIN-RELATED"/>
    <property type="match status" value="1"/>
</dbReference>
<dbReference type="Gene3D" id="2.60.120.330">
    <property type="entry name" value="B-lactam Antibiotic, Isopenicillin N Synthase, Chain"/>
    <property type="match status" value="1"/>
</dbReference>
<evidence type="ECO:0000313" key="3">
    <source>
        <dbReference type="EMBL" id="AIW06456.1"/>
    </source>
</evidence>
<dbReference type="InterPro" id="IPR050231">
    <property type="entry name" value="Iron_ascorbate_oxido_reductase"/>
</dbReference>
<dbReference type="Pfam" id="PF03171">
    <property type="entry name" value="2OG-FeII_Oxy"/>
    <property type="match status" value="1"/>
</dbReference>
<dbReference type="Pfam" id="PF14226">
    <property type="entry name" value="DIOX_N"/>
    <property type="match status" value="1"/>
</dbReference>
<evidence type="ECO:0000259" key="2">
    <source>
        <dbReference type="PROSITE" id="PS51471"/>
    </source>
</evidence>
<dbReference type="GO" id="GO:0046872">
    <property type="term" value="F:metal ion binding"/>
    <property type="evidence" value="ECO:0007669"/>
    <property type="project" value="UniProtKB-KW"/>
</dbReference>
<dbReference type="InterPro" id="IPR005123">
    <property type="entry name" value="Oxoglu/Fe-dep_dioxygenase_dom"/>
</dbReference>
<keyword evidence="1" id="KW-0560">Oxidoreductase</keyword>
<dbReference type="EMBL" id="KM233806">
    <property type="protein sequence ID" value="AIW06456.1"/>
    <property type="molecule type" value="mRNA"/>
</dbReference>
<keyword evidence="1" id="KW-0408">Iron</keyword>
<dbReference type="AlphaFoldDB" id="A0A0A0RX46"/>
<dbReference type="GO" id="GO:0016491">
    <property type="term" value="F:oxidoreductase activity"/>
    <property type="evidence" value="ECO:0007669"/>
    <property type="project" value="UniProtKB-KW"/>
</dbReference>
<comment type="similarity">
    <text evidence="1">Belongs to the iron/ascorbate-dependent oxidoreductase family.</text>
</comment>
<organism evidence="3">
    <name type="scientific">Ctenophora sp. N2 WRF-2014</name>
    <dbReference type="NCBI Taxonomy" id="1567051"/>
    <lineage>
        <taxon>Eukaryota</taxon>
        <taxon>Metazoa</taxon>
        <taxon>Ctenophora</taxon>
    </lineage>
</organism>
<dbReference type="InterPro" id="IPR027443">
    <property type="entry name" value="IPNS-like_sf"/>
</dbReference>
<keyword evidence="1" id="KW-0479">Metal-binding</keyword>
<dbReference type="PROSITE" id="PS51471">
    <property type="entry name" value="FE2OG_OXY"/>
    <property type="match status" value="1"/>
</dbReference>
<sequence length="353" mass="40162">MVLMTHTTTEAPCNGNCNPLNNVPKFNYRDILDGSAREDIVQAMQQYAFFYIVNIPGFDAQAEFEAIKAFFGLPQVIKERCATIKHNPNNSNVLRGYGFTKSVAGQPIEEVFNMGQYEDRKISLSDVESNAEFISREPNKWPGEEDFNTSKDFRASLQNGFQMRMGLSRKLVEEIGRGLQYKEFVEMFTKSEFTSFYLKKYTARKEKDNVNIYTADSGYSMKAEDGRDLSVPSHIDTTITLLTTYANGGLQALYKDEWHDVPSVMGSIMLMSGSLIEELSDGKLPSLRHRVIDIKSDRYSTPFFFNPSYHAKICESLSGKCTETGKEWQTFGPWQVKQLHRDEPLLLTPTSLN</sequence>
<proteinExistence type="evidence at transcript level"/>
<protein>
    <submittedName>
        <fullName evidence="3">Putative isopenicillin-n-synthase</fullName>
    </submittedName>
</protein>
<dbReference type="InterPro" id="IPR026992">
    <property type="entry name" value="DIOX_N"/>
</dbReference>
<feature type="domain" description="Fe2OG dioxygenase" evidence="2">
    <location>
        <begin position="199"/>
        <end position="307"/>
    </location>
</feature>
<dbReference type="SUPFAM" id="SSF51197">
    <property type="entry name" value="Clavaminate synthase-like"/>
    <property type="match status" value="1"/>
</dbReference>
<name>A0A0A0RX46_9METZ</name>
<reference evidence="3" key="1">
    <citation type="journal article" date="2015" name="PLoS ONE">
        <title>Occurrence of Isopenicillin-N-Synthase Homologs in Bioluminescent Ctenophores and Implications for Coelenterazine Biosynthesis.</title>
        <authorList>
            <person name="Francis W.R."/>
            <person name="Shaner N.C."/>
            <person name="Christianson L.M."/>
            <person name="Powers M.L."/>
            <person name="Haddock S.H."/>
        </authorList>
    </citation>
    <scope>NUCLEOTIDE SEQUENCE</scope>
</reference>